<gene>
    <name evidence="5" type="ORF">B0T25DRAFT_187507</name>
</gene>
<dbReference type="GO" id="GO:0003735">
    <property type="term" value="F:structural constituent of ribosome"/>
    <property type="evidence" value="ECO:0007669"/>
    <property type="project" value="InterPro"/>
</dbReference>
<comment type="similarity">
    <text evidence="1">Belongs to the bacterial ribosomal protein bS21 family.</text>
</comment>
<dbReference type="Pfam" id="PF01165">
    <property type="entry name" value="Ribosomal_S21"/>
    <property type="match status" value="1"/>
</dbReference>
<sequence length="228" mass="25681">MAILQTACRSAAASSARPSFLIAAHPFRAAAASSIIFQYCRFSTTRPSLKDTSSSFPNPRPAPRTSIESLKKGLRSGTNTSLPPRPGPPVDDLLSTGAFRRASPNRAFSAAEIPHMIANDASNGLKKWSSQDFEADYLRAEKERTIRTRPSTGRTVLVTGSSDVGRSFRTLEMLCKRNKVSREFNLQRFHERPALKRKRQKRERWRVRFQQGMRSTISRVMQLRAQGW</sequence>
<reference evidence="5" key="1">
    <citation type="journal article" date="2023" name="Mol. Phylogenet. Evol.">
        <title>Genome-scale phylogeny and comparative genomics of the fungal order Sordariales.</title>
        <authorList>
            <person name="Hensen N."/>
            <person name="Bonometti L."/>
            <person name="Westerberg I."/>
            <person name="Brannstrom I.O."/>
            <person name="Guillou S."/>
            <person name="Cros-Aarteil S."/>
            <person name="Calhoun S."/>
            <person name="Haridas S."/>
            <person name="Kuo A."/>
            <person name="Mondo S."/>
            <person name="Pangilinan J."/>
            <person name="Riley R."/>
            <person name="LaButti K."/>
            <person name="Andreopoulos B."/>
            <person name="Lipzen A."/>
            <person name="Chen C."/>
            <person name="Yan M."/>
            <person name="Daum C."/>
            <person name="Ng V."/>
            <person name="Clum A."/>
            <person name="Steindorff A."/>
            <person name="Ohm R.A."/>
            <person name="Martin F."/>
            <person name="Silar P."/>
            <person name="Natvig D.O."/>
            <person name="Lalanne C."/>
            <person name="Gautier V."/>
            <person name="Ament-Velasquez S.L."/>
            <person name="Kruys A."/>
            <person name="Hutchinson M.I."/>
            <person name="Powell A.J."/>
            <person name="Barry K."/>
            <person name="Miller A.N."/>
            <person name="Grigoriev I.V."/>
            <person name="Debuchy R."/>
            <person name="Gladieux P."/>
            <person name="Hiltunen Thoren M."/>
            <person name="Johannesson H."/>
        </authorList>
    </citation>
    <scope>NUCLEOTIDE SEQUENCE</scope>
    <source>
        <strain evidence="5">CBS 955.72</strain>
    </source>
</reference>
<proteinExistence type="inferred from homology"/>
<evidence type="ECO:0000256" key="1">
    <source>
        <dbReference type="ARBA" id="ARBA00006640"/>
    </source>
</evidence>
<dbReference type="PANTHER" id="PTHR41237">
    <property type="entry name" value="37S RIBOSOMAL PROTEIN MRP21, MITOCHONDRIAL"/>
    <property type="match status" value="1"/>
</dbReference>
<keyword evidence="2" id="KW-0689">Ribosomal protein</keyword>
<evidence type="ECO:0000256" key="2">
    <source>
        <dbReference type="ARBA" id="ARBA00022980"/>
    </source>
</evidence>
<dbReference type="AlphaFoldDB" id="A0AAJ0HHI1"/>
<protein>
    <recommendedName>
        <fullName evidence="7">Ribosomal protein S21</fullName>
    </recommendedName>
</protein>
<dbReference type="InterPro" id="IPR052837">
    <property type="entry name" value="Mitoribosomal_bS21"/>
</dbReference>
<name>A0AAJ0HHI1_9PEZI</name>
<evidence type="ECO:0000313" key="6">
    <source>
        <dbReference type="Proteomes" id="UP001275084"/>
    </source>
</evidence>
<accession>A0AAJ0HHI1</accession>
<dbReference type="Proteomes" id="UP001275084">
    <property type="component" value="Unassembled WGS sequence"/>
</dbReference>
<feature type="compositionally biased region" description="Polar residues" evidence="4">
    <location>
        <begin position="47"/>
        <end position="57"/>
    </location>
</feature>
<comment type="caution">
    <text evidence="5">The sequence shown here is derived from an EMBL/GenBank/DDBJ whole genome shotgun (WGS) entry which is preliminary data.</text>
</comment>
<dbReference type="EMBL" id="JAUIQD010000004">
    <property type="protein sequence ID" value="KAK3352534.1"/>
    <property type="molecule type" value="Genomic_DNA"/>
</dbReference>
<organism evidence="5 6">
    <name type="scientific">Lasiosphaeria hispida</name>
    <dbReference type="NCBI Taxonomy" id="260671"/>
    <lineage>
        <taxon>Eukaryota</taxon>
        <taxon>Fungi</taxon>
        <taxon>Dikarya</taxon>
        <taxon>Ascomycota</taxon>
        <taxon>Pezizomycotina</taxon>
        <taxon>Sordariomycetes</taxon>
        <taxon>Sordariomycetidae</taxon>
        <taxon>Sordariales</taxon>
        <taxon>Lasiosphaeriaceae</taxon>
        <taxon>Lasiosphaeria</taxon>
    </lineage>
</organism>
<dbReference type="InterPro" id="IPR001911">
    <property type="entry name" value="Ribosomal_bS21"/>
</dbReference>
<evidence type="ECO:0000313" key="5">
    <source>
        <dbReference type="EMBL" id="KAK3352534.1"/>
    </source>
</evidence>
<keyword evidence="6" id="KW-1185">Reference proteome</keyword>
<evidence type="ECO:0000256" key="3">
    <source>
        <dbReference type="ARBA" id="ARBA00023274"/>
    </source>
</evidence>
<dbReference type="PANTHER" id="PTHR41237:SF1">
    <property type="entry name" value="SMALL RIBOSOMAL SUBUNIT PROTEIN BS21M"/>
    <property type="match status" value="1"/>
</dbReference>
<keyword evidence="3" id="KW-0687">Ribonucleoprotein</keyword>
<feature type="region of interest" description="Disordered" evidence="4">
    <location>
        <begin position="47"/>
        <end position="92"/>
    </location>
</feature>
<reference evidence="5" key="2">
    <citation type="submission" date="2023-06" db="EMBL/GenBank/DDBJ databases">
        <authorList>
            <consortium name="Lawrence Berkeley National Laboratory"/>
            <person name="Haridas S."/>
            <person name="Hensen N."/>
            <person name="Bonometti L."/>
            <person name="Westerberg I."/>
            <person name="Brannstrom I.O."/>
            <person name="Guillou S."/>
            <person name="Cros-Aarteil S."/>
            <person name="Calhoun S."/>
            <person name="Kuo A."/>
            <person name="Mondo S."/>
            <person name="Pangilinan J."/>
            <person name="Riley R."/>
            <person name="Labutti K."/>
            <person name="Andreopoulos B."/>
            <person name="Lipzen A."/>
            <person name="Chen C."/>
            <person name="Yanf M."/>
            <person name="Daum C."/>
            <person name="Ng V."/>
            <person name="Clum A."/>
            <person name="Steindorff A."/>
            <person name="Ohm R."/>
            <person name="Martin F."/>
            <person name="Silar P."/>
            <person name="Natvig D."/>
            <person name="Lalanne C."/>
            <person name="Gautier V."/>
            <person name="Ament-Velasquez S.L."/>
            <person name="Kruys A."/>
            <person name="Hutchinson M.I."/>
            <person name="Powell A.J."/>
            <person name="Barry K."/>
            <person name="Miller A.N."/>
            <person name="Grigoriev I.V."/>
            <person name="Debuchy R."/>
            <person name="Gladieux P."/>
            <person name="Thoren M.H."/>
            <person name="Johannesson H."/>
        </authorList>
    </citation>
    <scope>NUCLEOTIDE SEQUENCE</scope>
    <source>
        <strain evidence="5">CBS 955.72</strain>
    </source>
</reference>
<evidence type="ECO:0008006" key="7">
    <source>
        <dbReference type="Google" id="ProtNLM"/>
    </source>
</evidence>
<evidence type="ECO:0000256" key="4">
    <source>
        <dbReference type="SAM" id="MobiDB-lite"/>
    </source>
</evidence>
<dbReference type="GO" id="GO:0070124">
    <property type="term" value="P:mitochondrial translational initiation"/>
    <property type="evidence" value="ECO:0007669"/>
    <property type="project" value="TreeGrafter"/>
</dbReference>
<dbReference type="GO" id="GO:0005763">
    <property type="term" value="C:mitochondrial small ribosomal subunit"/>
    <property type="evidence" value="ECO:0007669"/>
    <property type="project" value="TreeGrafter"/>
</dbReference>